<evidence type="ECO:0000313" key="6">
    <source>
        <dbReference type="EMBL" id="RLV49278.1"/>
    </source>
</evidence>
<dbReference type="PANTHER" id="PTHR43179:SF12">
    <property type="entry name" value="GALACTOFURANOSYLTRANSFERASE GLFT2"/>
    <property type="match status" value="1"/>
</dbReference>
<sequence>MYREQCRVTPAIQPDRPASELTVAVVVPVRGHGELLTGLLECLARQDRRPDHIVLADDSPDGSLEPPTPDLTVVRSGGVGPYGARNRAWRSVEADVYLFVDARSRPRDTWCGALTALFAEPDVDLAGSEINVLPGPTLPARAAHAEQLFAVRGYVDQPWFLPYFPTCNLGIRRSALERVQGFGEVRSGGDADLCWRVIESGGGYAVDRSVQLDWVPRVKVRDFLEQRYRYGGSNVALRRSWAGRGMAAPVPPALGDLARRAALIALRTPWAAVRRREDRLQAQLLASAYVARDLGVRRALRRAEG</sequence>
<protein>
    <submittedName>
        <fullName evidence="6">Glycosyltransferase</fullName>
    </submittedName>
</protein>
<keyword evidence="4 6" id="KW-0808">Transferase</keyword>
<dbReference type="PANTHER" id="PTHR43179">
    <property type="entry name" value="RHAMNOSYLTRANSFERASE WBBL"/>
    <property type="match status" value="1"/>
</dbReference>
<comment type="similarity">
    <text evidence="2">Belongs to the glycosyltransferase 2 family.</text>
</comment>
<dbReference type="InterPro" id="IPR001173">
    <property type="entry name" value="Glyco_trans_2-like"/>
</dbReference>
<evidence type="ECO:0000256" key="3">
    <source>
        <dbReference type="ARBA" id="ARBA00022676"/>
    </source>
</evidence>
<evidence type="ECO:0000256" key="1">
    <source>
        <dbReference type="ARBA" id="ARBA00004776"/>
    </source>
</evidence>
<dbReference type="InterPro" id="IPR029044">
    <property type="entry name" value="Nucleotide-diphossugar_trans"/>
</dbReference>
<comment type="caution">
    <text evidence="6">The sequence shown here is derived from an EMBL/GenBank/DDBJ whole genome shotgun (WGS) entry which is preliminary data.</text>
</comment>
<keyword evidence="3" id="KW-0328">Glycosyltransferase</keyword>
<keyword evidence="7" id="KW-1185">Reference proteome</keyword>
<comment type="pathway">
    <text evidence="1">Cell wall biogenesis; cell wall polysaccharide biosynthesis.</text>
</comment>
<feature type="domain" description="Glycosyltransferase 2-like" evidence="5">
    <location>
        <begin position="25"/>
        <end position="178"/>
    </location>
</feature>
<dbReference type="EMBL" id="RDBE01000007">
    <property type="protein sequence ID" value="RLV49278.1"/>
    <property type="molecule type" value="Genomic_DNA"/>
</dbReference>
<dbReference type="GO" id="GO:0016757">
    <property type="term" value="F:glycosyltransferase activity"/>
    <property type="evidence" value="ECO:0007669"/>
    <property type="project" value="UniProtKB-KW"/>
</dbReference>
<evidence type="ECO:0000256" key="2">
    <source>
        <dbReference type="ARBA" id="ARBA00006739"/>
    </source>
</evidence>
<accession>A0A3L8P4B8</accession>
<evidence type="ECO:0000256" key="4">
    <source>
        <dbReference type="ARBA" id="ARBA00022679"/>
    </source>
</evidence>
<proteinExistence type="inferred from homology"/>
<gene>
    <name evidence="6" type="ORF">D9V37_12080</name>
</gene>
<dbReference type="Gene3D" id="3.90.550.10">
    <property type="entry name" value="Spore Coat Polysaccharide Biosynthesis Protein SpsA, Chain A"/>
    <property type="match status" value="1"/>
</dbReference>
<evidence type="ECO:0000259" key="5">
    <source>
        <dbReference type="Pfam" id="PF00535"/>
    </source>
</evidence>
<dbReference type="Proteomes" id="UP000281708">
    <property type="component" value="Unassembled WGS sequence"/>
</dbReference>
<name>A0A3L8P4B8_9ACTN</name>
<dbReference type="Pfam" id="PF00535">
    <property type="entry name" value="Glycos_transf_2"/>
    <property type="match status" value="1"/>
</dbReference>
<organism evidence="6 7">
    <name type="scientific">Nocardioides mangrovicus</name>
    <dbReference type="NCBI Taxonomy" id="2478913"/>
    <lineage>
        <taxon>Bacteria</taxon>
        <taxon>Bacillati</taxon>
        <taxon>Actinomycetota</taxon>
        <taxon>Actinomycetes</taxon>
        <taxon>Propionibacteriales</taxon>
        <taxon>Nocardioidaceae</taxon>
        <taxon>Nocardioides</taxon>
    </lineage>
</organism>
<dbReference type="AlphaFoldDB" id="A0A3L8P4B8"/>
<evidence type="ECO:0000313" key="7">
    <source>
        <dbReference type="Proteomes" id="UP000281708"/>
    </source>
</evidence>
<dbReference type="SUPFAM" id="SSF53448">
    <property type="entry name" value="Nucleotide-diphospho-sugar transferases"/>
    <property type="match status" value="1"/>
</dbReference>
<reference evidence="6 7" key="1">
    <citation type="submission" date="2018-10" db="EMBL/GenBank/DDBJ databases">
        <title>Marmoricola sp. 4Q3S-7 whole genome shotgun sequence.</title>
        <authorList>
            <person name="Li F."/>
        </authorList>
    </citation>
    <scope>NUCLEOTIDE SEQUENCE [LARGE SCALE GENOMIC DNA]</scope>
    <source>
        <strain evidence="6 7">4Q3S-7</strain>
    </source>
</reference>